<dbReference type="GO" id="GO:0016874">
    <property type="term" value="F:ligase activity"/>
    <property type="evidence" value="ECO:0007669"/>
    <property type="project" value="UniProtKB-KW"/>
</dbReference>
<dbReference type="OrthoDB" id="35908at2157"/>
<keyword evidence="2" id="KW-0436">Ligase</keyword>
<dbReference type="Proteomes" id="UP000030944">
    <property type="component" value="Chromosome"/>
</dbReference>
<dbReference type="InterPro" id="IPR038389">
    <property type="entry name" value="PSMG2_sf"/>
</dbReference>
<dbReference type="HOGENOM" id="CLU_075000_0_0_2"/>
<dbReference type="GeneID" id="24816434"/>
<organism evidence="1 3">
    <name type="scientific">Candidatus Nitrosopelagicus brevis</name>
    <dbReference type="NCBI Taxonomy" id="1410606"/>
    <lineage>
        <taxon>Archaea</taxon>
        <taxon>Nitrososphaerota</taxon>
    </lineage>
</organism>
<keyword evidence="4" id="KW-1185">Reference proteome</keyword>
<reference evidence="1 3" key="1">
    <citation type="journal article" date="2015" name="Proc. Natl. Acad. Sci. U.S.A.">
        <title>Genomic and proteomic characterization of "Candidatus Nitrosopelagicus brevis": An ammonia-oxidizing archaeon from the open ocean.</title>
        <authorList>
            <person name="Santoro A.E."/>
            <person name="Dupont C.L."/>
            <person name="Richter R.A."/>
            <person name="Craig M.T."/>
            <person name="Carini P."/>
            <person name="McIlvin M.R."/>
            <person name="Yang Y."/>
            <person name="Orsi W.D."/>
            <person name="Moran D.M."/>
            <person name="Saito M.A."/>
        </authorList>
    </citation>
    <scope>NUCLEOTIDE SEQUENCE [LARGE SCALE GENOMIC DNA]</scope>
    <source>
        <strain evidence="1">CN25</strain>
        <strain evidence="3">V2</strain>
    </source>
</reference>
<dbReference type="AlphaFoldDB" id="A0A0A7V4W2"/>
<dbReference type="EMBL" id="CP007026">
    <property type="protein sequence ID" value="AJA93241.1"/>
    <property type="molecule type" value="Genomic_DNA"/>
</dbReference>
<evidence type="ECO:0000313" key="3">
    <source>
        <dbReference type="Proteomes" id="UP000030944"/>
    </source>
</evidence>
<gene>
    <name evidence="2" type="ORF">A7X95_00525</name>
    <name evidence="1" type="ORF">T478_0540</name>
</gene>
<evidence type="ECO:0000313" key="2">
    <source>
        <dbReference type="EMBL" id="PTL87808.1"/>
    </source>
</evidence>
<dbReference type="InterPro" id="IPR019151">
    <property type="entry name" value="Proteasome_assmbl_chaperone_2"/>
</dbReference>
<dbReference type="KEGG" id="nbv:T478_0540"/>
<evidence type="ECO:0000313" key="1">
    <source>
        <dbReference type="EMBL" id="AJA93241.1"/>
    </source>
</evidence>
<dbReference type="PANTHER" id="PTHR35610:SF3">
    <property type="entry name" value="PROTEASOME ASSEMBLY CHAPERONE FAMILY PROTEIN"/>
    <property type="match status" value="1"/>
</dbReference>
<proteinExistence type="predicted"/>
<name>A0A0A7V4W2_9ARCH</name>
<dbReference type="PANTHER" id="PTHR35610">
    <property type="entry name" value="3-ISOPROPYLMALATE DEHYDRATASE-RELATED"/>
    <property type="match status" value="1"/>
</dbReference>
<reference evidence="2" key="2">
    <citation type="submission" date="2016-05" db="EMBL/GenBank/DDBJ databases">
        <authorList>
            <person name="Lavstsen T."/>
            <person name="Jespersen J.S."/>
        </authorList>
    </citation>
    <scope>NUCLEOTIDE SEQUENCE [LARGE SCALE GENOMIC DNA]</scope>
    <source>
        <strain evidence="2">U25</strain>
    </source>
</reference>
<dbReference type="SUPFAM" id="SSF159659">
    <property type="entry name" value="Cgl1923-like"/>
    <property type="match status" value="1"/>
</dbReference>
<dbReference type="EMBL" id="LXWN01000001">
    <property type="protein sequence ID" value="PTL87808.1"/>
    <property type="molecule type" value="Genomic_DNA"/>
</dbReference>
<dbReference type="RefSeq" id="WP_048104976.1">
    <property type="nucleotide sequence ID" value="NZ_CP007026.1"/>
</dbReference>
<evidence type="ECO:0000313" key="4">
    <source>
        <dbReference type="Proteomes" id="UP000241022"/>
    </source>
</evidence>
<dbReference type="STRING" id="1410606.T478_0540"/>
<sequence>MTKDIEIKEIVPVDLEGGTLVNGFPSSGITSAIATESLINTSNFELQANIDSEKFPPISVIKNGMPNYATRIFVNRDLKVGIFSSFLTLDVTMHRTAARMMLDWAEEKKCSTIVSSITVKGSNDVEVFGVASTGNARGKLVENGITMVDHATIPGISGILLNEGASRGQDVIVLLVSSNKEIPDFKATANLCETFSKIIPGISCNMTKLENESKIIEEQLQQATQDTKNLGDHIYR</sequence>
<dbReference type="Gene3D" id="3.40.50.10900">
    <property type="entry name" value="PAC-like subunit"/>
    <property type="match status" value="1"/>
</dbReference>
<dbReference type="Proteomes" id="UP000241022">
    <property type="component" value="Unassembled WGS sequence"/>
</dbReference>
<reference evidence="2 4" key="3">
    <citation type="submission" date="2018-04" db="EMBL/GenBank/DDBJ databases">
        <title>Transcriptomics of ammonia oxidizing archaea.</title>
        <authorList>
            <person name="Carini P."/>
        </authorList>
    </citation>
    <scope>NUCLEOTIDE SEQUENCE [LARGE SCALE GENOMIC DNA]</scope>
    <source>
        <strain evidence="2 4">U25</strain>
    </source>
</reference>
<dbReference type="Pfam" id="PF09754">
    <property type="entry name" value="PAC2"/>
    <property type="match status" value="1"/>
</dbReference>
<protein>
    <submittedName>
        <fullName evidence="2">Carboxylate--amine ligase</fullName>
    </submittedName>
    <submittedName>
        <fullName evidence="1">PAC2 family protein</fullName>
    </submittedName>
</protein>
<accession>A0A0A7V4W2</accession>